<evidence type="ECO:0008006" key="3">
    <source>
        <dbReference type="Google" id="ProtNLM"/>
    </source>
</evidence>
<dbReference type="Proteomes" id="UP001519293">
    <property type="component" value="Unassembled WGS sequence"/>
</dbReference>
<accession>A0ABS4RIA1</accession>
<dbReference type="RefSeq" id="WP_157087864.1">
    <property type="nucleotide sequence ID" value="NZ_JAGIKZ010000024.1"/>
</dbReference>
<protein>
    <recommendedName>
        <fullName evidence="3">TIGR04255 family protein</fullName>
    </recommendedName>
</protein>
<comment type="caution">
    <text evidence="1">The sequence shown here is derived from an EMBL/GenBank/DDBJ whole genome shotgun (WGS) entry which is preliminary data.</text>
</comment>
<organism evidence="1 2">
    <name type="scientific">Cytobacillus eiseniae</name>
    <dbReference type="NCBI Taxonomy" id="762947"/>
    <lineage>
        <taxon>Bacteria</taxon>
        <taxon>Bacillati</taxon>
        <taxon>Bacillota</taxon>
        <taxon>Bacilli</taxon>
        <taxon>Bacillales</taxon>
        <taxon>Bacillaceae</taxon>
        <taxon>Cytobacillus</taxon>
    </lineage>
</organism>
<gene>
    <name evidence="1" type="ORF">J2Z40_003207</name>
</gene>
<sequence>MMLIKNTRYNIVYPRISNLRRKAFEIEDQLKDFFHQVTLIPVPDDAPEDIPRISTTSHNGHSQLNISLSNTQLLTNYDDAFEGNWERCLDYVENRVDILYSTLGNYIKDGYLFSGLTTEIVFDSILDEDPIDLMRNKFINLKTDLSPHEIEQKITFVIEDDYYVNITFKNLRIYEGLNYQGPGMLKNEKDHYLVCILDVNDRHGFNYKDGYTSNIKNAKKIVKITRTILEEKLNKMITEGVFDV</sequence>
<evidence type="ECO:0000313" key="2">
    <source>
        <dbReference type="Proteomes" id="UP001519293"/>
    </source>
</evidence>
<name>A0ABS4RIA1_9BACI</name>
<evidence type="ECO:0000313" key="1">
    <source>
        <dbReference type="EMBL" id="MBP2242630.1"/>
    </source>
</evidence>
<proteinExistence type="predicted"/>
<keyword evidence="2" id="KW-1185">Reference proteome</keyword>
<dbReference type="EMBL" id="JAGIKZ010000024">
    <property type="protein sequence ID" value="MBP2242630.1"/>
    <property type="molecule type" value="Genomic_DNA"/>
</dbReference>
<reference evidence="1 2" key="1">
    <citation type="submission" date="2021-03" db="EMBL/GenBank/DDBJ databases">
        <title>Genomic Encyclopedia of Type Strains, Phase IV (KMG-IV): sequencing the most valuable type-strain genomes for metagenomic binning, comparative biology and taxonomic classification.</title>
        <authorList>
            <person name="Goeker M."/>
        </authorList>
    </citation>
    <scope>NUCLEOTIDE SEQUENCE [LARGE SCALE GENOMIC DNA]</scope>
    <source>
        <strain evidence="1 2">DSM 26675</strain>
    </source>
</reference>